<dbReference type="EMBL" id="KX552041">
    <property type="protein sequence ID" value="AOQ27371.1"/>
    <property type="molecule type" value="Genomic_DNA"/>
</dbReference>
<gene>
    <name evidence="1" type="ORF">ESCO13_00257</name>
</gene>
<evidence type="ECO:0000313" key="1">
    <source>
        <dbReference type="EMBL" id="AOQ27371.1"/>
    </source>
</evidence>
<proteinExistence type="predicted"/>
<protein>
    <submittedName>
        <fullName evidence="1">Uncharacterized protein</fullName>
    </submittedName>
</protein>
<name>A0A1D7XFL3_9CAUD</name>
<organism evidence="1 2">
    <name type="scientific">Escherichia phage ESCO13</name>
    <dbReference type="NCBI Taxonomy" id="1881104"/>
    <lineage>
        <taxon>Viruses</taxon>
        <taxon>Duplodnaviria</taxon>
        <taxon>Heunggongvirae</taxon>
        <taxon>Uroviricota</taxon>
        <taxon>Caudoviricetes</taxon>
        <taxon>Stephanstirmvirinae</taxon>
        <taxon>Phapecoctavirus</taxon>
        <taxon>Phapecoctavirus ESCO13</taxon>
    </lineage>
</organism>
<dbReference type="Proteomes" id="UP000225358">
    <property type="component" value="Segment"/>
</dbReference>
<keyword evidence="2" id="KW-1185">Reference proteome</keyword>
<reference evidence="1" key="1">
    <citation type="submission" date="2017-02" db="EMBL/GenBank/DDBJ databases">
        <title>Complete genome sequence of two Escherichia coli phages, vB_EcoM_ ESCO5 and vB_EcoM_ESCO13, which are related to phAPEC8.</title>
        <authorList>
            <person name="Trotereau A."/>
            <person name="Gonnet M."/>
            <person name="Viardot A."/>
            <person name="Lalmanach A.-C."/>
            <person name="Guabiraba R."/>
            <person name="Chanteloup N."/>
            <person name="Schouler C."/>
        </authorList>
    </citation>
    <scope>NUCLEOTIDE SEQUENCE [LARGE SCALE GENOMIC DNA]</scope>
</reference>
<sequence length="54" mass="6304">MISLESIAFKKGYTAGFKFGMFNKVNPYCPMTHKKEFEEWEDGFSKGYQAKGWL</sequence>
<evidence type="ECO:0000313" key="2">
    <source>
        <dbReference type="Proteomes" id="UP000225358"/>
    </source>
</evidence>
<accession>A0A1D7XFL3</accession>